<dbReference type="AlphaFoldDB" id="A0A9X1F189"/>
<keyword evidence="1" id="KW-0732">Signal</keyword>
<dbReference type="InterPro" id="IPR019554">
    <property type="entry name" value="Soluble_ligand-bd"/>
</dbReference>
<evidence type="ECO:0000313" key="5">
    <source>
        <dbReference type="Proteomes" id="UP001138681"/>
    </source>
</evidence>
<name>A0A9X1F189_9SPHN</name>
<dbReference type="Pfam" id="PF02563">
    <property type="entry name" value="Poly_export"/>
    <property type="match status" value="1"/>
</dbReference>
<dbReference type="PANTHER" id="PTHR33619">
    <property type="entry name" value="POLYSACCHARIDE EXPORT PROTEIN GFCE-RELATED"/>
    <property type="match status" value="1"/>
</dbReference>
<dbReference type="InterPro" id="IPR049712">
    <property type="entry name" value="Poly_export"/>
</dbReference>
<evidence type="ECO:0000259" key="2">
    <source>
        <dbReference type="Pfam" id="PF02563"/>
    </source>
</evidence>
<proteinExistence type="predicted"/>
<protein>
    <submittedName>
        <fullName evidence="4">Polysaccharide export protein</fullName>
    </submittedName>
</protein>
<gene>
    <name evidence="4" type="ORF">KCG46_01620</name>
</gene>
<dbReference type="EMBL" id="JAGSPC010000001">
    <property type="protein sequence ID" value="MBV7258269.1"/>
    <property type="molecule type" value="Genomic_DNA"/>
</dbReference>
<dbReference type="Pfam" id="PF10531">
    <property type="entry name" value="SLBB"/>
    <property type="match status" value="1"/>
</dbReference>
<dbReference type="InterPro" id="IPR003715">
    <property type="entry name" value="Poly_export_N"/>
</dbReference>
<keyword evidence="5" id="KW-1185">Reference proteome</keyword>
<feature type="domain" description="Polysaccharide export protein N-terminal" evidence="2">
    <location>
        <begin position="39"/>
        <end position="110"/>
    </location>
</feature>
<dbReference type="GO" id="GO:0015159">
    <property type="term" value="F:polysaccharide transmembrane transporter activity"/>
    <property type="evidence" value="ECO:0007669"/>
    <property type="project" value="InterPro"/>
</dbReference>
<dbReference type="Proteomes" id="UP001138681">
    <property type="component" value="Unassembled WGS sequence"/>
</dbReference>
<feature type="domain" description="Soluble ligand binding" evidence="3">
    <location>
        <begin position="118"/>
        <end position="166"/>
    </location>
</feature>
<dbReference type="PANTHER" id="PTHR33619:SF3">
    <property type="entry name" value="POLYSACCHARIDE EXPORT PROTEIN GFCE-RELATED"/>
    <property type="match status" value="1"/>
</dbReference>
<evidence type="ECO:0000259" key="3">
    <source>
        <dbReference type="Pfam" id="PF10531"/>
    </source>
</evidence>
<comment type="caution">
    <text evidence="4">The sequence shown here is derived from an EMBL/GenBank/DDBJ whole genome shotgun (WGS) entry which is preliminary data.</text>
</comment>
<accession>A0A9X1F189</accession>
<evidence type="ECO:0000313" key="4">
    <source>
        <dbReference type="EMBL" id="MBV7258269.1"/>
    </source>
</evidence>
<sequence>MFMLSACASTPGPRIGLAASDPISELGQDEFSNSRAVIYLLRPSDKISVNVYREPDLTMEAVQIGVEGNVSLPLLGSIKAAGMTAEQFEDDVTQRLAAVGLRQPMVSVNIAEYASHLVTVEGAIGQAGVYPFQPGARLSSAIAMARGPSRTANTQQVAVFRETDDGVTVAKFDYQQVSQGVMLDPVLEPGDRVVVGTDGLSVFWQDFLRALPAFGIFASPSNF</sequence>
<organism evidence="4 5">
    <name type="scientific">Erythrobacter crassostreae</name>
    <dbReference type="NCBI Taxonomy" id="2828328"/>
    <lineage>
        <taxon>Bacteria</taxon>
        <taxon>Pseudomonadati</taxon>
        <taxon>Pseudomonadota</taxon>
        <taxon>Alphaproteobacteria</taxon>
        <taxon>Sphingomonadales</taxon>
        <taxon>Erythrobacteraceae</taxon>
        <taxon>Erythrobacter/Porphyrobacter group</taxon>
        <taxon>Erythrobacter</taxon>
    </lineage>
</organism>
<evidence type="ECO:0000256" key="1">
    <source>
        <dbReference type="ARBA" id="ARBA00022729"/>
    </source>
</evidence>
<reference evidence="4" key="1">
    <citation type="submission" date="2021-04" db="EMBL/GenBank/DDBJ databases">
        <authorList>
            <person name="Pira H."/>
            <person name="Risdian C."/>
            <person name="Wink J."/>
        </authorList>
    </citation>
    <scope>NUCLEOTIDE SEQUENCE</scope>
    <source>
        <strain evidence="4">WH158</strain>
    </source>
</reference>